<organism evidence="1 2">
    <name type="scientific">Sphaerodactylus townsendi</name>
    <dbReference type="NCBI Taxonomy" id="933632"/>
    <lineage>
        <taxon>Eukaryota</taxon>
        <taxon>Metazoa</taxon>
        <taxon>Chordata</taxon>
        <taxon>Craniata</taxon>
        <taxon>Vertebrata</taxon>
        <taxon>Euteleostomi</taxon>
        <taxon>Lepidosauria</taxon>
        <taxon>Squamata</taxon>
        <taxon>Bifurcata</taxon>
        <taxon>Gekkota</taxon>
        <taxon>Sphaerodactylidae</taxon>
        <taxon>Sphaerodactylus</taxon>
    </lineage>
</organism>
<comment type="caution">
    <text evidence="1">The sequence shown here is derived from an EMBL/GenBank/DDBJ whole genome shotgun (WGS) entry which is preliminary data.</text>
</comment>
<gene>
    <name evidence="1" type="ORF">K3G42_004847</name>
</gene>
<keyword evidence="2" id="KW-1185">Reference proteome</keyword>
<protein>
    <submittedName>
        <fullName evidence="1">Uncharacterized protein</fullName>
    </submittedName>
</protein>
<dbReference type="EMBL" id="CM037621">
    <property type="protein sequence ID" value="KAH8001359.1"/>
    <property type="molecule type" value="Genomic_DNA"/>
</dbReference>
<dbReference type="Proteomes" id="UP000827872">
    <property type="component" value="Linkage Group LG08"/>
</dbReference>
<name>A0ACB8F954_9SAUR</name>
<evidence type="ECO:0000313" key="1">
    <source>
        <dbReference type="EMBL" id="KAH8001359.1"/>
    </source>
</evidence>
<proteinExistence type="predicted"/>
<reference evidence="1" key="1">
    <citation type="submission" date="2021-08" db="EMBL/GenBank/DDBJ databases">
        <title>The first chromosome-level gecko genome reveals the dynamic sex chromosomes of Neotropical dwarf geckos (Sphaerodactylidae: Sphaerodactylus).</title>
        <authorList>
            <person name="Pinto B.J."/>
            <person name="Keating S.E."/>
            <person name="Gamble T."/>
        </authorList>
    </citation>
    <scope>NUCLEOTIDE SEQUENCE</scope>
    <source>
        <strain evidence="1">TG3544</strain>
    </source>
</reference>
<sequence length="444" mass="50969">MGNDNLMQGLVSLKHPTVRLVTTTHADDMYTWVGRDEDLEWIAVHLKHYQNVSGARVNFEKSRIFNLDIETATITMKSLGTRMQQDDGNRVFSTNLRVSEMKSNEEQQPEEDEIVEKLKILGVCFNLMEDGWKENWQSWQQRSIQQIDTWRDWRLSTGQKVKYFVTYCIPAGNFLASVYPPPEKTMKAVIKKLFVWFYGRATFLLARVVSYQQQKNEKEAGGSQKYLQHGHAASPATLPVMDVDSGLQTQDLIKELDGVVSGALTVVEMEGGPIEHSGKGMDFPQLLEEQSPEVEKNSDRKAEEFQPWMEYKTFGENESEDKGLDGVMHPSPGMGTGVHSRPSGHRGGREKDLQEIIRLARNPRWFSRLKINKRFLQQQPFEKLNQQRKKKRVKKRGEGRIRGIQTNADGKPGTDSSEEEGEVPRRSRSVEAMRHTRKNCPWKT</sequence>
<evidence type="ECO:0000313" key="2">
    <source>
        <dbReference type="Proteomes" id="UP000827872"/>
    </source>
</evidence>
<accession>A0ACB8F954</accession>